<evidence type="ECO:0008006" key="3">
    <source>
        <dbReference type="Google" id="ProtNLM"/>
    </source>
</evidence>
<protein>
    <recommendedName>
        <fullName evidence="3">Nif11 domain-containing protein</fullName>
    </recommendedName>
</protein>
<keyword evidence="2" id="KW-1185">Reference proteome</keyword>
<name>A0ABZ0S7D4_9GAMM</name>
<dbReference type="Proteomes" id="UP001432180">
    <property type="component" value="Chromosome"/>
</dbReference>
<evidence type="ECO:0000313" key="2">
    <source>
        <dbReference type="Proteomes" id="UP001432180"/>
    </source>
</evidence>
<proteinExistence type="predicted"/>
<dbReference type="EMBL" id="CP121472">
    <property type="protein sequence ID" value="WPL16832.1"/>
    <property type="molecule type" value="Genomic_DNA"/>
</dbReference>
<reference evidence="1 2" key="1">
    <citation type="journal article" date="2023" name="Microorganisms">
        <title>Thiorhodovibrio frisius and Trv. litoralis spp. nov., Two Novel Members from a Clade of Fastidious Purple Sulfur Bacteria That Exhibit Unique Red-Shifted Light-Harvesting Capabilities.</title>
        <authorList>
            <person name="Methner A."/>
            <person name="Kuzyk S.B."/>
            <person name="Petersen J."/>
            <person name="Bauer S."/>
            <person name="Brinkmann H."/>
            <person name="Sichau K."/>
            <person name="Wanner G."/>
            <person name="Wolf J."/>
            <person name="Neumann-Schaal M."/>
            <person name="Henke P."/>
            <person name="Tank M."/>
            <person name="Sproer C."/>
            <person name="Bunk B."/>
            <person name="Overmann J."/>
        </authorList>
    </citation>
    <scope>NUCLEOTIDE SEQUENCE [LARGE SCALE GENOMIC DNA]</scope>
    <source>
        <strain evidence="1 2">DSM 6702</strain>
    </source>
</reference>
<dbReference type="RefSeq" id="WP_328987365.1">
    <property type="nucleotide sequence ID" value="NZ_CP121472.1"/>
</dbReference>
<gene>
    <name evidence="1" type="ORF">Thiowin_01806</name>
</gene>
<organism evidence="1 2">
    <name type="scientific">Thiorhodovibrio winogradskyi</name>
    <dbReference type="NCBI Taxonomy" id="77007"/>
    <lineage>
        <taxon>Bacteria</taxon>
        <taxon>Pseudomonadati</taxon>
        <taxon>Pseudomonadota</taxon>
        <taxon>Gammaproteobacteria</taxon>
        <taxon>Chromatiales</taxon>
        <taxon>Chromatiaceae</taxon>
        <taxon>Thiorhodovibrio</taxon>
    </lineage>
</organism>
<accession>A0ABZ0S7D4</accession>
<sequence length="138" mass="14836">MSDIETFANFIQELADREPEVFKDLVGATSDRVVKIADARGVSVSRETVHEFARMTVDLLERHDQSQYEMSDDALQHVSGGVLSLIDSAAGAIINTALHTANTALNIVSASAPVTGPLINEFGPAIKEAKTLIVNWAT</sequence>
<evidence type="ECO:0000313" key="1">
    <source>
        <dbReference type="EMBL" id="WPL16832.1"/>
    </source>
</evidence>